<name>A0A4Z0V4G1_9BACT</name>
<protein>
    <recommendedName>
        <fullName evidence="4">Lipoprotein</fullName>
    </recommendedName>
</protein>
<evidence type="ECO:0008006" key="4">
    <source>
        <dbReference type="Google" id="ProtNLM"/>
    </source>
</evidence>
<keyword evidence="3" id="KW-1185">Reference proteome</keyword>
<organism evidence="2 3">
    <name type="scientific">Duncaniella freteri</name>
    <dbReference type="NCBI Taxonomy" id="2530391"/>
    <lineage>
        <taxon>Bacteria</taxon>
        <taxon>Pseudomonadati</taxon>
        <taxon>Bacteroidota</taxon>
        <taxon>Bacteroidia</taxon>
        <taxon>Bacteroidales</taxon>
        <taxon>Muribaculaceae</taxon>
        <taxon>Duncaniella</taxon>
    </lineage>
</organism>
<gene>
    <name evidence="2" type="ORF">EZ315_10180</name>
</gene>
<feature type="signal peptide" evidence="1">
    <location>
        <begin position="1"/>
        <end position="24"/>
    </location>
</feature>
<sequence length="152" mass="16484">MKKFLFSIATVLMCAGLPILTSCGNNKTATEQTDGTDDAVAEGRERVQKTLEQFSSQLPQPMGAGISLTGLAIEGDYVVYTIEIADADTFNAIEINEEAKQMGLQNIGAQGKTFIDANLGAKFKYTNKDSKESKEFSITPEELEANYNANTK</sequence>
<dbReference type="AlphaFoldDB" id="A0A4Z0V4G1"/>
<dbReference type="GeneID" id="82150153"/>
<comment type="caution">
    <text evidence="2">The sequence shown here is derived from an EMBL/GenBank/DDBJ whole genome shotgun (WGS) entry which is preliminary data.</text>
</comment>
<feature type="chain" id="PRO_5021465578" description="Lipoprotein" evidence="1">
    <location>
        <begin position="25"/>
        <end position="152"/>
    </location>
</feature>
<dbReference type="EMBL" id="SJSA01000002">
    <property type="protein sequence ID" value="TGG36233.1"/>
    <property type="molecule type" value="Genomic_DNA"/>
</dbReference>
<reference evidence="2 3" key="1">
    <citation type="submission" date="2019-02" db="EMBL/GenBank/DDBJ databases">
        <title>Isolation and identification of novel species under the genus Muribaculum.</title>
        <authorList>
            <person name="Miyake S."/>
            <person name="Ding Y."/>
            <person name="Low A."/>
            <person name="Soh M."/>
            <person name="Seedorf H."/>
        </authorList>
    </citation>
    <scope>NUCLEOTIDE SEQUENCE [LARGE SCALE GENOMIC DNA]</scope>
    <source>
        <strain evidence="2 3">TLL-A3</strain>
    </source>
</reference>
<evidence type="ECO:0000256" key="1">
    <source>
        <dbReference type="SAM" id="SignalP"/>
    </source>
</evidence>
<dbReference type="RefSeq" id="WP_135471977.1">
    <property type="nucleotide sequence ID" value="NZ_CASJDB010000029.1"/>
</dbReference>
<dbReference type="PROSITE" id="PS51257">
    <property type="entry name" value="PROKAR_LIPOPROTEIN"/>
    <property type="match status" value="1"/>
</dbReference>
<keyword evidence="1" id="KW-0732">Signal</keyword>
<evidence type="ECO:0000313" key="2">
    <source>
        <dbReference type="EMBL" id="TGG36233.1"/>
    </source>
</evidence>
<evidence type="ECO:0000313" key="3">
    <source>
        <dbReference type="Proteomes" id="UP000297635"/>
    </source>
</evidence>
<accession>A0A4Z0V4G1</accession>
<proteinExistence type="predicted"/>
<dbReference type="Proteomes" id="UP000297635">
    <property type="component" value="Unassembled WGS sequence"/>
</dbReference>